<dbReference type="OrthoDB" id="5676318at2"/>
<dbReference type="Proteomes" id="UP000272690">
    <property type="component" value="Chromosome"/>
</dbReference>
<evidence type="ECO:0000313" key="2">
    <source>
        <dbReference type="EMBL" id="VEF42500.1"/>
    </source>
</evidence>
<evidence type="ECO:0000256" key="1">
    <source>
        <dbReference type="SAM" id="SignalP"/>
    </source>
</evidence>
<feature type="signal peptide" evidence="1">
    <location>
        <begin position="1"/>
        <end position="22"/>
    </location>
</feature>
<name>A0A3S4QAZ0_AGGAP</name>
<evidence type="ECO:0000313" key="3">
    <source>
        <dbReference type="Proteomes" id="UP000272690"/>
    </source>
</evidence>
<evidence type="ECO:0008006" key="4">
    <source>
        <dbReference type="Google" id="ProtNLM"/>
    </source>
</evidence>
<dbReference type="AlphaFoldDB" id="A0A3S4QAZ0"/>
<gene>
    <name evidence="2" type="ORF">NCTC5906_00994</name>
</gene>
<keyword evidence="1" id="KW-0732">Signal</keyword>
<feature type="chain" id="PRO_5018714766" description="Lipoprotein" evidence="1">
    <location>
        <begin position="23"/>
        <end position="235"/>
    </location>
</feature>
<accession>A0A3S4QAZ0</accession>
<organism evidence="2 3">
    <name type="scientific">Aggregatibacter aphrophilus ATCC 33389</name>
    <dbReference type="NCBI Taxonomy" id="985008"/>
    <lineage>
        <taxon>Bacteria</taxon>
        <taxon>Pseudomonadati</taxon>
        <taxon>Pseudomonadota</taxon>
        <taxon>Gammaproteobacteria</taxon>
        <taxon>Pasteurellales</taxon>
        <taxon>Pasteurellaceae</taxon>
        <taxon>Aggregatibacter</taxon>
    </lineage>
</organism>
<dbReference type="RefSeq" id="WP_012772000.1">
    <property type="nucleotide sequence ID" value="NZ_AEWB02000039.1"/>
</dbReference>
<dbReference type="GeneID" id="49635410"/>
<reference evidence="2 3" key="1">
    <citation type="submission" date="2018-12" db="EMBL/GenBank/DDBJ databases">
        <authorList>
            <consortium name="Pathogen Informatics"/>
        </authorList>
    </citation>
    <scope>NUCLEOTIDE SEQUENCE [LARGE SCALE GENOMIC DNA]</scope>
    <source>
        <strain evidence="2 3">NCTC5906</strain>
    </source>
</reference>
<protein>
    <recommendedName>
        <fullName evidence="4">Lipoprotein</fullName>
    </recommendedName>
</protein>
<dbReference type="PROSITE" id="PS51257">
    <property type="entry name" value="PROKAR_LIPOPROTEIN"/>
    <property type="match status" value="1"/>
</dbReference>
<sequence length="235" mass="26536">MKFYRFITTLLTVATLSGCATAMFWHGNNPNESKEVQQTVAKDKIYSFAVVNKNNSQLPEGSLVMIGEKYWFVINPNDSAQLINILNIKLDKPFQITEMANPSENTHNKALPVTLTSLDSPDFKSSLCLRYDSSNEEEITKLKKLEFEANDINNKNAYTRCVNASGKYYSTPQKIVSDYQFKQPIPVNIYYITTKKGLNVAKVAGNILLTPFTLAFDAAGGIFLLPIYFNMENWN</sequence>
<proteinExistence type="predicted"/>
<dbReference type="EMBL" id="LR134327">
    <property type="protein sequence ID" value="VEF42500.1"/>
    <property type="molecule type" value="Genomic_DNA"/>
</dbReference>